<gene>
    <name evidence="1" type="ORF">SAMN05216480_10519</name>
</gene>
<keyword evidence="2" id="KW-1185">Reference proteome</keyword>
<dbReference type="AlphaFoldDB" id="A0A1I7GK46"/>
<dbReference type="RefSeq" id="WP_143106380.1">
    <property type="nucleotide sequence ID" value="NZ_FPBK01000005.1"/>
</dbReference>
<proteinExistence type="predicted"/>
<reference evidence="1 2" key="1">
    <citation type="submission" date="2016-10" db="EMBL/GenBank/DDBJ databases">
        <authorList>
            <person name="de Groot N.N."/>
        </authorList>
    </citation>
    <scope>NUCLEOTIDE SEQUENCE [LARGE SCALE GENOMIC DNA]</scope>
    <source>
        <strain evidence="1 2">CGMCC 1.12333</strain>
    </source>
</reference>
<evidence type="ECO:0000313" key="1">
    <source>
        <dbReference type="EMBL" id="SFU48813.1"/>
    </source>
</evidence>
<evidence type="ECO:0000313" key="2">
    <source>
        <dbReference type="Proteomes" id="UP000199138"/>
    </source>
</evidence>
<dbReference type="EMBL" id="FPBK01000005">
    <property type="protein sequence ID" value="SFU48813.1"/>
    <property type="molecule type" value="Genomic_DNA"/>
</dbReference>
<protein>
    <submittedName>
        <fullName evidence="1">Uncharacterized protein</fullName>
    </submittedName>
</protein>
<dbReference type="STRING" id="1224947.SAMN05216480_10519"/>
<organism evidence="1 2">
    <name type="scientific">Pustulibacterium marinum</name>
    <dbReference type="NCBI Taxonomy" id="1224947"/>
    <lineage>
        <taxon>Bacteria</taxon>
        <taxon>Pseudomonadati</taxon>
        <taxon>Bacteroidota</taxon>
        <taxon>Flavobacteriia</taxon>
        <taxon>Flavobacteriales</taxon>
        <taxon>Flavobacteriaceae</taxon>
        <taxon>Pustulibacterium</taxon>
    </lineage>
</organism>
<sequence>MRKRISKKIVAWIRKHVMEEIVDDLTNHVYLRVNGKVIKKLKMINIPQCYTFVETDPEGIKFFVQEVTYSEYGYVVYLDGIIRK</sequence>
<dbReference type="Proteomes" id="UP000199138">
    <property type="component" value="Unassembled WGS sequence"/>
</dbReference>
<name>A0A1I7GK46_9FLAO</name>
<accession>A0A1I7GK46</accession>